<name>A0A2M9R8C4_9FLAO</name>
<dbReference type="Proteomes" id="UP000231960">
    <property type="component" value="Unassembled WGS sequence"/>
</dbReference>
<sequence length="276" mass="31942">MFKPFFVIVFVMCSLSMTAQDNPVKYTENNKGKFFVYWGGNRSQYSSSDIRFQGEDYDFTLHETRAHDKPKGWHIDYINPARMTIPQTNLRVGYFISDKYNISLGYDHMKYVTTQNQMVEYSGHYPNEGSYGEKVNDNLLWLTEDFVQFEHTDGLNYIHAEISRMDDLSRFVYLPDTDKVQLNATYGVGGGFIFPKTNAQILGKERHDDFNIAGFGLSAKAGLNLIFFKHFFVQYDVKVGHINMNNVRTTHSKTDKASHHFNFLETTISFGGIFRI</sequence>
<keyword evidence="3" id="KW-1185">Reference proteome</keyword>
<evidence type="ECO:0000256" key="1">
    <source>
        <dbReference type="SAM" id="SignalP"/>
    </source>
</evidence>
<evidence type="ECO:0008006" key="4">
    <source>
        <dbReference type="Google" id="ProtNLM"/>
    </source>
</evidence>
<keyword evidence="1" id="KW-0732">Signal</keyword>
<evidence type="ECO:0000313" key="2">
    <source>
        <dbReference type="EMBL" id="PJR05107.1"/>
    </source>
</evidence>
<protein>
    <recommendedName>
        <fullName evidence="4">Outer membrane protein beta-barrel domain-containing protein</fullName>
    </recommendedName>
</protein>
<evidence type="ECO:0000313" key="3">
    <source>
        <dbReference type="Proteomes" id="UP000231960"/>
    </source>
</evidence>
<feature type="signal peptide" evidence="1">
    <location>
        <begin position="1"/>
        <end position="19"/>
    </location>
</feature>
<comment type="caution">
    <text evidence="2">The sequence shown here is derived from an EMBL/GenBank/DDBJ whole genome shotgun (WGS) entry which is preliminary data.</text>
</comment>
<reference evidence="2 3" key="1">
    <citation type="submission" date="2017-06" db="EMBL/GenBank/DDBJ databases">
        <title>Description of Avrilella dinanensis gen. nov. sp. nov.</title>
        <authorList>
            <person name="Leyer C."/>
            <person name="Sassi M."/>
            <person name="Minet J."/>
            <person name="Kayal S."/>
            <person name="Cattoir V."/>
        </authorList>
    </citation>
    <scope>NUCLEOTIDE SEQUENCE [LARGE SCALE GENOMIC DNA]</scope>
    <source>
        <strain evidence="2 3">UR159</strain>
    </source>
</reference>
<accession>A0A2M9R8C4</accession>
<dbReference type="AlphaFoldDB" id="A0A2M9R8C4"/>
<gene>
    <name evidence="2" type="ORF">CDL10_06040</name>
</gene>
<organism evidence="2 3">
    <name type="scientific">Avrilella dinanensis</name>
    <dbReference type="NCBI Taxonomy" id="2008672"/>
    <lineage>
        <taxon>Bacteria</taxon>
        <taxon>Pseudomonadati</taxon>
        <taxon>Bacteroidota</taxon>
        <taxon>Flavobacteriia</taxon>
        <taxon>Flavobacteriales</taxon>
        <taxon>Flavobacteriaceae</taxon>
        <taxon>Avrilella</taxon>
    </lineage>
</organism>
<dbReference type="OrthoDB" id="8887208at2"/>
<feature type="chain" id="PRO_5014605305" description="Outer membrane protein beta-barrel domain-containing protein" evidence="1">
    <location>
        <begin position="20"/>
        <end position="276"/>
    </location>
</feature>
<proteinExistence type="predicted"/>
<dbReference type="EMBL" id="NIPO01000001">
    <property type="protein sequence ID" value="PJR05107.1"/>
    <property type="molecule type" value="Genomic_DNA"/>
</dbReference>